<feature type="transmembrane region" description="Helical" evidence="3">
    <location>
        <begin position="43"/>
        <end position="63"/>
    </location>
</feature>
<evidence type="ECO:0000259" key="4">
    <source>
        <dbReference type="PROSITE" id="PS50111"/>
    </source>
</evidence>
<feature type="transmembrane region" description="Helical" evidence="3">
    <location>
        <begin position="96"/>
        <end position="121"/>
    </location>
</feature>
<sequence>MQTIEQLVLKDLMKKNRLMVITMGITLFAAVLLAAVTKDVGQTIIYGIDFLGVVVYYFLFAKFLKKPNWYPYAVIFHVYTMALIVNIVYGGTMKTIVIVLFLAIFSAVQLKLPTFLFGYIYGYVLLFTNQLTTSEELVRSLFSYVLLLYILLGFMFIVIMRLTTGQFRQVAAYTQEFAEDAKRQENEKAILEKNVAGIIDSISGMNERIQQNMASQNNMSVVVDEMADGSQSQADQISAIAQNSVSMRDGIASLFELANGLKRDSSEANGVAVEGNRQIDVLSTDMAILKKNIADLHETYLSLSDKLKETNEFTALIKGITEQTNLLALNASIEAARAGEAGKGFAVVAEEIRKLAEVTNETTEKITANLSELNVSNRAAFTKMAESSEKIEQNTLTTEQVSNQILKITSTLEHLDEGLVQFASSSNQMIGQSSEIEDATNNFAAIIEENSANLQEMSKIIDNLTVDSRTVAEEMDVTARKVTSLQKGNE</sequence>
<keyword evidence="3" id="KW-0812">Transmembrane</keyword>
<dbReference type="PANTHER" id="PTHR32089">
    <property type="entry name" value="METHYL-ACCEPTING CHEMOTAXIS PROTEIN MCPB"/>
    <property type="match status" value="1"/>
</dbReference>
<keyword evidence="3" id="KW-1133">Transmembrane helix</keyword>
<accession>A0A511Z6B5</accession>
<dbReference type="Pfam" id="PF00015">
    <property type="entry name" value="MCPsignal"/>
    <property type="match status" value="1"/>
</dbReference>
<dbReference type="EMBL" id="BJYL01000016">
    <property type="protein sequence ID" value="GEN82979.1"/>
    <property type="molecule type" value="Genomic_DNA"/>
</dbReference>
<feature type="transmembrane region" description="Helical" evidence="3">
    <location>
        <begin position="69"/>
        <end position="89"/>
    </location>
</feature>
<dbReference type="Gene3D" id="1.10.287.950">
    <property type="entry name" value="Methyl-accepting chemotaxis protein"/>
    <property type="match status" value="1"/>
</dbReference>
<protein>
    <submittedName>
        <fullName evidence="5">Methyl-accepting chemotaxis protein</fullName>
    </submittedName>
</protein>
<feature type="transmembrane region" description="Helical" evidence="3">
    <location>
        <begin position="141"/>
        <end position="159"/>
    </location>
</feature>
<evidence type="ECO:0000313" key="5">
    <source>
        <dbReference type="EMBL" id="GEN82979.1"/>
    </source>
</evidence>
<keyword evidence="6" id="KW-1185">Reference proteome</keyword>
<reference evidence="5 6" key="1">
    <citation type="submission" date="2019-07" db="EMBL/GenBank/DDBJ databases">
        <title>Whole genome shotgun sequence of Sporosarcina luteola NBRC 105378.</title>
        <authorList>
            <person name="Hosoyama A."/>
            <person name="Uohara A."/>
            <person name="Ohji S."/>
            <person name="Ichikawa N."/>
        </authorList>
    </citation>
    <scope>NUCLEOTIDE SEQUENCE [LARGE SCALE GENOMIC DNA]</scope>
    <source>
        <strain evidence="5 6">NBRC 105378</strain>
    </source>
</reference>
<evidence type="ECO:0000256" key="3">
    <source>
        <dbReference type="SAM" id="Phobius"/>
    </source>
</evidence>
<feature type="transmembrane region" description="Helical" evidence="3">
    <location>
        <begin position="18"/>
        <end position="36"/>
    </location>
</feature>
<dbReference type="AlphaFoldDB" id="A0A511Z6B5"/>
<comment type="caution">
    <text evidence="5">The sequence shown here is derived from an EMBL/GenBank/DDBJ whole genome shotgun (WGS) entry which is preliminary data.</text>
</comment>
<dbReference type="Proteomes" id="UP000321901">
    <property type="component" value="Unassembled WGS sequence"/>
</dbReference>
<organism evidence="5 6">
    <name type="scientific">Sporosarcina luteola</name>
    <dbReference type="NCBI Taxonomy" id="582850"/>
    <lineage>
        <taxon>Bacteria</taxon>
        <taxon>Bacillati</taxon>
        <taxon>Bacillota</taxon>
        <taxon>Bacilli</taxon>
        <taxon>Bacillales</taxon>
        <taxon>Caryophanaceae</taxon>
        <taxon>Sporosarcina</taxon>
    </lineage>
</organism>
<dbReference type="InterPro" id="IPR004089">
    <property type="entry name" value="MCPsignal_dom"/>
</dbReference>
<evidence type="ECO:0000313" key="6">
    <source>
        <dbReference type="Proteomes" id="UP000321901"/>
    </source>
</evidence>
<name>A0A511Z6B5_9BACL</name>
<dbReference type="PANTHER" id="PTHR32089:SF112">
    <property type="entry name" value="LYSOZYME-LIKE PROTEIN-RELATED"/>
    <property type="match status" value="1"/>
</dbReference>
<dbReference type="SMART" id="SM00283">
    <property type="entry name" value="MA"/>
    <property type="match status" value="1"/>
</dbReference>
<gene>
    <name evidence="5" type="ORF">SLU01_12910</name>
</gene>
<dbReference type="GO" id="GO:0016020">
    <property type="term" value="C:membrane"/>
    <property type="evidence" value="ECO:0007669"/>
    <property type="project" value="InterPro"/>
</dbReference>
<evidence type="ECO:0000256" key="1">
    <source>
        <dbReference type="ARBA" id="ARBA00023224"/>
    </source>
</evidence>
<dbReference type="PROSITE" id="PS50111">
    <property type="entry name" value="CHEMOTAXIS_TRANSDUC_2"/>
    <property type="match status" value="1"/>
</dbReference>
<dbReference type="SUPFAM" id="SSF58104">
    <property type="entry name" value="Methyl-accepting chemotaxis protein (MCP) signaling domain"/>
    <property type="match status" value="1"/>
</dbReference>
<proteinExistence type="predicted"/>
<evidence type="ECO:0000256" key="2">
    <source>
        <dbReference type="PROSITE-ProRule" id="PRU00284"/>
    </source>
</evidence>
<keyword evidence="3" id="KW-0472">Membrane</keyword>
<keyword evidence="1 2" id="KW-0807">Transducer</keyword>
<dbReference type="GO" id="GO:0007165">
    <property type="term" value="P:signal transduction"/>
    <property type="evidence" value="ECO:0007669"/>
    <property type="project" value="UniProtKB-KW"/>
</dbReference>
<feature type="domain" description="Methyl-accepting transducer" evidence="4">
    <location>
        <begin position="208"/>
        <end position="458"/>
    </location>
</feature>